<dbReference type="Proteomes" id="UP001548590">
    <property type="component" value="Unassembled WGS sequence"/>
</dbReference>
<dbReference type="Gene3D" id="2.40.420.20">
    <property type="match status" value="1"/>
</dbReference>
<dbReference type="InterPro" id="IPR058649">
    <property type="entry name" value="CzcB_C"/>
</dbReference>
<keyword evidence="7" id="KW-1185">Reference proteome</keyword>
<feature type="domain" description="CusB-like beta-barrel" evidence="3">
    <location>
        <begin position="244"/>
        <end position="320"/>
    </location>
</feature>
<dbReference type="Gene3D" id="2.40.50.100">
    <property type="match status" value="1"/>
</dbReference>
<dbReference type="Gene3D" id="1.10.287.470">
    <property type="entry name" value="Helix hairpin bin"/>
    <property type="match status" value="1"/>
</dbReference>
<evidence type="ECO:0000259" key="3">
    <source>
        <dbReference type="Pfam" id="PF25954"/>
    </source>
</evidence>
<dbReference type="Pfam" id="PF25975">
    <property type="entry name" value="CzcB_C"/>
    <property type="match status" value="1"/>
</dbReference>
<dbReference type="PROSITE" id="PS51257">
    <property type="entry name" value="PROKAR_LIPOPROTEIN"/>
    <property type="match status" value="1"/>
</dbReference>
<dbReference type="Gene3D" id="2.40.30.170">
    <property type="match status" value="1"/>
</dbReference>
<dbReference type="EMBL" id="JBEWLZ010000001">
    <property type="protein sequence ID" value="MET1488717.1"/>
    <property type="molecule type" value="Genomic_DNA"/>
</dbReference>
<dbReference type="PANTHER" id="PTHR30097">
    <property type="entry name" value="CATION EFFLUX SYSTEM PROTEIN CUSB"/>
    <property type="match status" value="1"/>
</dbReference>
<dbReference type="Pfam" id="PF25954">
    <property type="entry name" value="Beta-barrel_RND_2"/>
    <property type="match status" value="1"/>
</dbReference>
<dbReference type="SUPFAM" id="SSF111369">
    <property type="entry name" value="HlyD-like secretion proteins"/>
    <property type="match status" value="1"/>
</dbReference>
<evidence type="ECO:0000259" key="4">
    <source>
        <dbReference type="Pfam" id="PF25973"/>
    </source>
</evidence>
<evidence type="ECO:0000259" key="5">
    <source>
        <dbReference type="Pfam" id="PF25975"/>
    </source>
</evidence>
<evidence type="ECO:0000313" key="7">
    <source>
        <dbReference type="Proteomes" id="UP001548590"/>
    </source>
</evidence>
<organism evidence="6 7">
    <name type="scientific">Uliginosibacterium paludis</name>
    <dbReference type="NCBI Taxonomy" id="1615952"/>
    <lineage>
        <taxon>Bacteria</taxon>
        <taxon>Pseudomonadati</taxon>
        <taxon>Pseudomonadota</taxon>
        <taxon>Betaproteobacteria</taxon>
        <taxon>Rhodocyclales</taxon>
        <taxon>Zoogloeaceae</taxon>
        <taxon>Uliginosibacterium</taxon>
    </lineage>
</organism>
<dbReference type="NCBIfam" id="TIGR01730">
    <property type="entry name" value="RND_mfp"/>
    <property type="match status" value="1"/>
</dbReference>
<feature type="domain" description="CzcB-like C-terminal circularly permuted SH3-like" evidence="5">
    <location>
        <begin position="329"/>
        <end position="388"/>
    </location>
</feature>
<sequence>MKNIKPQSPQSLLTTSALVRCLVLGACVLTLSACNKNEAVADKAGTEASAEHQEGGLKLSDDEAKRAGLRIATIQPEDLAETLTVTATIRPNQDRIARVAPRVEGRLVSVAASLGQQVSAGQTLATLDSIALGEAQTAWMQAQSSHRVAQADFKRAEALNADEIISQKDFLRAKAEFEKASADLRAAEGKLRLLGAAPKPGDANAASVFPIVAPFSGTIIEKKATQGELATPSDALFMVADLSKLWIEANLTEAMLAKVRTGNKASVSVTAYPGEKFQGQVTYIASVLDKETRTVQARIEILNKDGRLKPEMFATAMIETGAKSGQALIVPDEAIVLLQGQPTVFVSEHGGFEPKAVEPGQKLGGRSVIKSGLVAGDSVVVAGSYELKARMLKSQIGDAH</sequence>
<dbReference type="InterPro" id="IPR058647">
    <property type="entry name" value="BSH_CzcB-like"/>
</dbReference>
<dbReference type="InterPro" id="IPR058792">
    <property type="entry name" value="Beta-barrel_RND_2"/>
</dbReference>
<evidence type="ECO:0000256" key="2">
    <source>
        <dbReference type="ARBA" id="ARBA00022448"/>
    </source>
</evidence>
<evidence type="ECO:0000313" key="6">
    <source>
        <dbReference type="EMBL" id="MET1488717.1"/>
    </source>
</evidence>
<dbReference type="InterPro" id="IPR006143">
    <property type="entry name" value="RND_pump_MFP"/>
</dbReference>
<feature type="domain" description="CzcB-like barrel-sandwich hybrid" evidence="4">
    <location>
        <begin position="95"/>
        <end position="241"/>
    </location>
</feature>
<name>A0ABV2CMJ0_9RHOO</name>
<evidence type="ECO:0000256" key="1">
    <source>
        <dbReference type="ARBA" id="ARBA00009477"/>
    </source>
</evidence>
<dbReference type="Pfam" id="PF25973">
    <property type="entry name" value="BSH_CzcB"/>
    <property type="match status" value="1"/>
</dbReference>
<reference evidence="6 7" key="1">
    <citation type="submission" date="2024-07" db="EMBL/GenBank/DDBJ databases">
        <title>Uliginosibacterium paludis KCTC:42655.</title>
        <authorList>
            <person name="Kim M.K."/>
        </authorList>
    </citation>
    <scope>NUCLEOTIDE SEQUENCE [LARGE SCALE GENOMIC DNA]</scope>
    <source>
        <strain evidence="6 7">KCTC 42655</strain>
    </source>
</reference>
<gene>
    <name evidence="6" type="ORF">ABVT11_02675</name>
</gene>
<dbReference type="PANTHER" id="PTHR30097:SF15">
    <property type="entry name" value="CATION EFFLUX SYSTEM PROTEIN CUSB"/>
    <property type="match status" value="1"/>
</dbReference>
<proteinExistence type="inferred from homology"/>
<accession>A0ABV2CMJ0</accession>
<comment type="similarity">
    <text evidence="1">Belongs to the membrane fusion protein (MFP) (TC 8.A.1) family.</text>
</comment>
<protein>
    <submittedName>
        <fullName evidence="6">Efflux RND transporter periplasmic adaptor subunit</fullName>
    </submittedName>
</protein>
<dbReference type="RefSeq" id="WP_345927086.1">
    <property type="nucleotide sequence ID" value="NZ_JBDIVF010000003.1"/>
</dbReference>
<keyword evidence="2" id="KW-0813">Transport</keyword>
<dbReference type="InterPro" id="IPR051909">
    <property type="entry name" value="MFP_Cation_Efflux"/>
</dbReference>
<comment type="caution">
    <text evidence="6">The sequence shown here is derived from an EMBL/GenBank/DDBJ whole genome shotgun (WGS) entry which is preliminary data.</text>
</comment>